<dbReference type="eggNOG" id="COG0739">
    <property type="taxonomic scope" value="Bacteria"/>
</dbReference>
<dbReference type="Pfam" id="PF01551">
    <property type="entry name" value="Peptidase_M23"/>
    <property type="match status" value="1"/>
</dbReference>
<dbReference type="CDD" id="cd12797">
    <property type="entry name" value="M23_peptidase"/>
    <property type="match status" value="1"/>
</dbReference>
<dbReference type="Gene3D" id="2.70.70.10">
    <property type="entry name" value="Glucose Permease (Domain IIA)"/>
    <property type="match status" value="1"/>
</dbReference>
<evidence type="ECO:0000256" key="1">
    <source>
        <dbReference type="ARBA" id="ARBA00022723"/>
    </source>
</evidence>
<feature type="region of interest" description="Disordered" evidence="6">
    <location>
        <begin position="124"/>
        <end position="149"/>
    </location>
</feature>
<evidence type="ECO:0000259" key="7">
    <source>
        <dbReference type="Pfam" id="PF01551"/>
    </source>
</evidence>
<dbReference type="EMBL" id="CP000747">
    <property type="protein sequence ID" value="ACG77133.1"/>
    <property type="molecule type" value="Genomic_DNA"/>
</dbReference>
<dbReference type="GO" id="GO:0046872">
    <property type="term" value="F:metal ion binding"/>
    <property type="evidence" value="ECO:0007669"/>
    <property type="project" value="UniProtKB-KW"/>
</dbReference>
<keyword evidence="9" id="KW-1185">Reference proteome</keyword>
<gene>
    <name evidence="8" type="ordered locus">PHZ_c0719</name>
</gene>
<evidence type="ECO:0000256" key="2">
    <source>
        <dbReference type="ARBA" id="ARBA00022729"/>
    </source>
</evidence>
<keyword evidence="1" id="KW-0479">Metal-binding</keyword>
<reference evidence="8 9" key="1">
    <citation type="journal article" date="2008" name="BMC Genomics">
        <title>Complete genome of Phenylobacterium zucineum - a novel facultative intracellular bacterium isolated from human erythroleukemia cell line K562.</title>
        <authorList>
            <person name="Luo Y."/>
            <person name="Xu X."/>
            <person name="Ding Z."/>
            <person name="Liu Z."/>
            <person name="Zhang B."/>
            <person name="Yan Z."/>
            <person name="Sun J."/>
            <person name="Hu S."/>
            <person name="Hu X."/>
        </authorList>
    </citation>
    <scope>NUCLEOTIDE SEQUENCE [LARGE SCALE GENOMIC DNA]</scope>
    <source>
        <strain evidence="8 9">HLK1</strain>
    </source>
</reference>
<evidence type="ECO:0000256" key="5">
    <source>
        <dbReference type="ARBA" id="ARBA00024361"/>
    </source>
</evidence>
<evidence type="ECO:0000256" key="3">
    <source>
        <dbReference type="ARBA" id="ARBA00022833"/>
    </source>
</evidence>
<dbReference type="KEGG" id="pzu:PHZ_c0719"/>
<name>B4RFQ2_PHEZH</name>
<dbReference type="InterPro" id="IPR008663">
    <property type="entry name" value="LECT2"/>
</dbReference>
<proteinExistence type="inferred from homology"/>
<evidence type="ECO:0000256" key="4">
    <source>
        <dbReference type="ARBA" id="ARBA00023157"/>
    </source>
</evidence>
<sequence>MIGSRPFSAFVQGLKTGPRKSGRRQTGDAHRCKNKGLRVTQGFRARLSERFSELAKDRPLQAVTLVAAVVATAAAAAPVKPSAHHALFTSIERAVAETAPPQPIEMRLVWEGADVDGDGKADFANPTGQEPRTHDAYGSGAFGARRDGGSRRHEGVDFIAEAGQRVLAPISGYVTKIGYAYSGDANLRFVEISNPALKLEARAFYVDPDVDVGDTVYVGQPIGEVRSLQRKYPGGMTDHVHLELIDRRGRRIDATNVITAEYVQTFAAD</sequence>
<dbReference type="AlphaFoldDB" id="B4RFQ2"/>
<comment type="similarity">
    <text evidence="5">Belongs to the LECT2/MIM-1 family.</text>
</comment>
<accession>B4RFQ2</accession>
<keyword evidence="2" id="KW-0732">Signal</keyword>
<dbReference type="STRING" id="450851.PHZ_c0719"/>
<dbReference type="PANTHER" id="PTHR11329:SF0">
    <property type="entry name" value="LEUKOCYTE CELL-DERIVED CHEMOTAXIN-2"/>
    <property type="match status" value="1"/>
</dbReference>
<keyword evidence="4" id="KW-1015">Disulfide bond</keyword>
<feature type="region of interest" description="Disordered" evidence="6">
    <location>
        <begin position="1"/>
        <end position="30"/>
    </location>
</feature>
<dbReference type="Proteomes" id="UP000001868">
    <property type="component" value="Chromosome"/>
</dbReference>
<organism evidence="8 9">
    <name type="scientific">Phenylobacterium zucineum (strain HLK1)</name>
    <dbReference type="NCBI Taxonomy" id="450851"/>
    <lineage>
        <taxon>Bacteria</taxon>
        <taxon>Pseudomonadati</taxon>
        <taxon>Pseudomonadota</taxon>
        <taxon>Alphaproteobacteria</taxon>
        <taxon>Caulobacterales</taxon>
        <taxon>Caulobacteraceae</taxon>
        <taxon>Phenylobacterium</taxon>
    </lineage>
</organism>
<dbReference type="SUPFAM" id="SSF51261">
    <property type="entry name" value="Duplicated hybrid motif"/>
    <property type="match status" value="1"/>
</dbReference>
<dbReference type="InterPro" id="IPR016047">
    <property type="entry name" value="M23ase_b-sheet_dom"/>
</dbReference>
<dbReference type="InterPro" id="IPR011055">
    <property type="entry name" value="Dup_hybrid_motif"/>
</dbReference>
<evidence type="ECO:0000313" key="9">
    <source>
        <dbReference type="Proteomes" id="UP000001868"/>
    </source>
</evidence>
<keyword evidence="3" id="KW-0862">Zinc</keyword>
<evidence type="ECO:0000256" key="6">
    <source>
        <dbReference type="SAM" id="MobiDB-lite"/>
    </source>
</evidence>
<evidence type="ECO:0000313" key="8">
    <source>
        <dbReference type="EMBL" id="ACG77133.1"/>
    </source>
</evidence>
<protein>
    <recommendedName>
        <fullName evidence="7">M23ase beta-sheet core domain-containing protein</fullName>
    </recommendedName>
</protein>
<dbReference type="HOGENOM" id="CLU_090321_0_0_5"/>
<dbReference type="PANTHER" id="PTHR11329">
    <property type="entry name" value="LEUKOCYTE CELL-DERIVED CHEMOTAXIN 2"/>
    <property type="match status" value="1"/>
</dbReference>
<feature type="domain" description="M23ase beta-sheet core" evidence="7">
    <location>
        <begin position="152"/>
        <end position="252"/>
    </location>
</feature>